<reference evidence="2 3" key="1">
    <citation type="submission" date="2016-10" db="EMBL/GenBank/DDBJ databases">
        <authorList>
            <person name="de Groot N.N."/>
        </authorList>
    </citation>
    <scope>NUCLEOTIDE SEQUENCE [LARGE SCALE GENOMIC DNA]</scope>
    <source>
        <strain evidence="2 3">ASO4-2</strain>
    </source>
</reference>
<dbReference type="SMART" id="SM01321">
    <property type="entry name" value="Y1_Tnp"/>
    <property type="match status" value="1"/>
</dbReference>
<dbReference type="AlphaFoldDB" id="A0A1G6EMP8"/>
<dbReference type="STRING" id="617002.SAMN05660653_02970"/>
<dbReference type="OrthoDB" id="5463652at2"/>
<dbReference type="InterPro" id="IPR002686">
    <property type="entry name" value="Transposase_17"/>
</dbReference>
<dbReference type="PANTHER" id="PTHR34322">
    <property type="entry name" value="TRANSPOSASE, Y1_TNP DOMAIN-CONTAINING"/>
    <property type="match status" value="1"/>
</dbReference>
<evidence type="ECO:0000313" key="3">
    <source>
        <dbReference type="Proteomes" id="UP000198771"/>
    </source>
</evidence>
<dbReference type="Pfam" id="PF01797">
    <property type="entry name" value="Y1_Tnp"/>
    <property type="match status" value="1"/>
</dbReference>
<dbReference type="Gene3D" id="3.30.70.1290">
    <property type="entry name" value="Transposase IS200-like"/>
    <property type="match status" value="1"/>
</dbReference>
<dbReference type="SUPFAM" id="SSF143422">
    <property type="entry name" value="Transposase IS200-like"/>
    <property type="match status" value="1"/>
</dbReference>
<accession>A0A1G6EMP8</accession>
<protein>
    <submittedName>
        <fullName evidence="2">REP element-mobilizing transposase RayT</fullName>
    </submittedName>
</protein>
<dbReference type="GO" id="GO:0004803">
    <property type="term" value="F:transposase activity"/>
    <property type="evidence" value="ECO:0007669"/>
    <property type="project" value="InterPro"/>
</dbReference>
<feature type="domain" description="Transposase IS200-like" evidence="1">
    <location>
        <begin position="9"/>
        <end position="125"/>
    </location>
</feature>
<sequence length="270" mass="31652">MPRANRYFVPGHVWHITHRCHKREFLLKFSRDRQNWIKWLFEAWKRYQLQILNYTVTSNHIHLLVFSEEDVTALPRSIQLVAGRTAQEYNQRKNRKGAFWEDRYHATAVDTDKHLLKCMLYIDLNMVRAGVVEHPRQWPFTGYHEITSPPERYRLINREKLLEFLEGTDEATLVRDYASWVDDALGCGERREPDWTNSIAVGTRAFVERIQAKLGFKAVGRKIIGNDKSPGSVLRETPDSYNAHFGDEIGVLRQNNSLLLWNVLSQNSTD</sequence>
<evidence type="ECO:0000259" key="1">
    <source>
        <dbReference type="SMART" id="SM01321"/>
    </source>
</evidence>
<dbReference type="GO" id="GO:0006313">
    <property type="term" value="P:DNA transposition"/>
    <property type="evidence" value="ECO:0007669"/>
    <property type="project" value="InterPro"/>
</dbReference>
<dbReference type="PANTHER" id="PTHR34322:SF2">
    <property type="entry name" value="TRANSPOSASE IS200-LIKE DOMAIN-CONTAINING PROTEIN"/>
    <property type="match status" value="1"/>
</dbReference>
<gene>
    <name evidence="2" type="ORF">SAMN05660653_02970</name>
</gene>
<dbReference type="EMBL" id="FMXO01000020">
    <property type="protein sequence ID" value="SDB58793.1"/>
    <property type="molecule type" value="Genomic_DNA"/>
</dbReference>
<dbReference type="GO" id="GO:0003677">
    <property type="term" value="F:DNA binding"/>
    <property type="evidence" value="ECO:0007669"/>
    <property type="project" value="InterPro"/>
</dbReference>
<proteinExistence type="predicted"/>
<evidence type="ECO:0000313" key="2">
    <source>
        <dbReference type="EMBL" id="SDB58793.1"/>
    </source>
</evidence>
<organism evidence="2 3">
    <name type="scientific">Desulfonatronum thiosulfatophilum</name>
    <dbReference type="NCBI Taxonomy" id="617002"/>
    <lineage>
        <taxon>Bacteria</taxon>
        <taxon>Pseudomonadati</taxon>
        <taxon>Thermodesulfobacteriota</taxon>
        <taxon>Desulfovibrionia</taxon>
        <taxon>Desulfovibrionales</taxon>
        <taxon>Desulfonatronaceae</taxon>
        <taxon>Desulfonatronum</taxon>
    </lineage>
</organism>
<dbReference type="RefSeq" id="WP_092123467.1">
    <property type="nucleotide sequence ID" value="NZ_FMXO01000020.1"/>
</dbReference>
<dbReference type="Proteomes" id="UP000198771">
    <property type="component" value="Unassembled WGS sequence"/>
</dbReference>
<dbReference type="InterPro" id="IPR036515">
    <property type="entry name" value="Transposase_17_sf"/>
</dbReference>
<name>A0A1G6EMP8_9BACT</name>
<keyword evidence="3" id="KW-1185">Reference proteome</keyword>